<organism evidence="9 10">
    <name type="scientific">Candidatus Kinetoplastidibacterium stringomonadis TCC290E</name>
    <dbReference type="NCBI Taxonomy" id="1208920"/>
    <lineage>
        <taxon>Bacteria</taxon>
        <taxon>Pseudomonadati</taxon>
        <taxon>Pseudomonadota</taxon>
        <taxon>Betaproteobacteria</taxon>
        <taxon>Candidatus Kinetoplastidibacterium</taxon>
    </lineage>
</organism>
<comment type="subcellular location">
    <subcellularLocation>
        <location evidence="5 6">Cytoplasm</location>
    </subcellularLocation>
</comment>
<dbReference type="NCBIfam" id="TIGR00237">
    <property type="entry name" value="xseA"/>
    <property type="match status" value="1"/>
</dbReference>
<evidence type="ECO:0000256" key="1">
    <source>
        <dbReference type="ARBA" id="ARBA00022490"/>
    </source>
</evidence>
<evidence type="ECO:0000256" key="5">
    <source>
        <dbReference type="HAMAP-Rule" id="MF_00378"/>
    </source>
</evidence>
<name>M1LYT2_9PROT</name>
<dbReference type="HAMAP" id="MF_00378">
    <property type="entry name" value="Exonuc_7_L"/>
    <property type="match status" value="1"/>
</dbReference>
<dbReference type="GO" id="GO:0008855">
    <property type="term" value="F:exodeoxyribonuclease VII activity"/>
    <property type="evidence" value="ECO:0007669"/>
    <property type="project" value="UniProtKB-UniRule"/>
</dbReference>
<dbReference type="Proteomes" id="UP000011541">
    <property type="component" value="Chromosome"/>
</dbReference>
<evidence type="ECO:0000259" key="8">
    <source>
        <dbReference type="Pfam" id="PF13742"/>
    </source>
</evidence>
<keyword evidence="4 5" id="KW-0269">Exonuclease</keyword>
<accession>M1LYT2</accession>
<dbReference type="EC" id="3.1.11.6" evidence="5"/>
<evidence type="ECO:0000256" key="6">
    <source>
        <dbReference type="RuleBase" id="RU004355"/>
    </source>
</evidence>
<evidence type="ECO:0000313" key="10">
    <source>
        <dbReference type="Proteomes" id="UP000011541"/>
    </source>
</evidence>
<dbReference type="PANTHER" id="PTHR30008">
    <property type="entry name" value="EXODEOXYRIBONUCLEASE 7 LARGE SUBUNIT"/>
    <property type="match status" value="1"/>
</dbReference>
<comment type="subunit">
    <text evidence="5">Heterooligomer composed of large and small subunits.</text>
</comment>
<evidence type="ECO:0000256" key="2">
    <source>
        <dbReference type="ARBA" id="ARBA00022722"/>
    </source>
</evidence>
<dbReference type="InterPro" id="IPR025824">
    <property type="entry name" value="OB-fold_nuc-bd_dom"/>
</dbReference>
<dbReference type="GO" id="GO:0006308">
    <property type="term" value="P:DNA catabolic process"/>
    <property type="evidence" value="ECO:0007669"/>
    <property type="project" value="UniProtKB-UniRule"/>
</dbReference>
<keyword evidence="10" id="KW-1185">Reference proteome</keyword>
<keyword evidence="3 5" id="KW-0378">Hydrolase</keyword>
<dbReference type="EMBL" id="CP003805">
    <property type="protein sequence ID" value="AGF48289.1"/>
    <property type="molecule type" value="Genomic_DNA"/>
</dbReference>
<dbReference type="GO" id="GO:0003676">
    <property type="term" value="F:nucleic acid binding"/>
    <property type="evidence" value="ECO:0007669"/>
    <property type="project" value="InterPro"/>
</dbReference>
<dbReference type="Pfam" id="PF02601">
    <property type="entry name" value="Exonuc_VII_L"/>
    <property type="match status" value="1"/>
</dbReference>
<dbReference type="eggNOG" id="COG1570">
    <property type="taxonomic scope" value="Bacteria"/>
</dbReference>
<dbReference type="InterPro" id="IPR020579">
    <property type="entry name" value="Exonuc_VII_lsu_C"/>
</dbReference>
<comment type="catalytic activity">
    <reaction evidence="5 6">
        <text>Exonucleolytic cleavage in either 5'- to 3'- or 3'- to 5'-direction to yield nucleoside 5'-phosphates.</text>
        <dbReference type="EC" id="3.1.11.6"/>
    </reaction>
</comment>
<evidence type="ECO:0000256" key="3">
    <source>
        <dbReference type="ARBA" id="ARBA00022801"/>
    </source>
</evidence>
<dbReference type="HOGENOM" id="CLU_023625_2_0_4"/>
<dbReference type="PANTHER" id="PTHR30008:SF0">
    <property type="entry name" value="EXODEOXYRIBONUCLEASE 7 LARGE SUBUNIT"/>
    <property type="match status" value="1"/>
</dbReference>
<dbReference type="GO" id="GO:0009318">
    <property type="term" value="C:exodeoxyribonuclease VII complex"/>
    <property type="evidence" value="ECO:0007669"/>
    <property type="project" value="UniProtKB-UniRule"/>
</dbReference>
<reference evidence="9 10" key="1">
    <citation type="journal article" date="2013" name="Genome Biol. Evol.">
        <title>Genome evolution and phylogenomic analysis of candidatus kinetoplastibacterium, the betaproteobacterial endosymbionts of strigomonas and angomonas.</title>
        <authorList>
            <person name="Alves J.M."/>
            <person name="Serrano M.G."/>
            <person name="Maia da Silva F."/>
            <person name="Voegtly L.J."/>
            <person name="Matveyev A.V."/>
            <person name="Teixeira M.M."/>
            <person name="Camargo E.P."/>
            <person name="Buck G.A."/>
        </authorList>
    </citation>
    <scope>NUCLEOTIDE SEQUENCE [LARGE SCALE GENOMIC DNA]</scope>
    <source>
        <strain evidence="9 10">TCC290E</strain>
    </source>
</reference>
<dbReference type="STRING" id="1208920.CONE_0513"/>
<gene>
    <name evidence="5" type="primary">xseA</name>
    <name evidence="9" type="ORF">CONE_0513</name>
</gene>
<dbReference type="PATRIC" id="fig|1208920.3.peg.276"/>
<dbReference type="AlphaFoldDB" id="M1LYT2"/>
<comment type="similarity">
    <text evidence="5 6">Belongs to the XseA family.</text>
</comment>
<dbReference type="CDD" id="cd04489">
    <property type="entry name" value="ExoVII_LU_OBF"/>
    <property type="match status" value="1"/>
</dbReference>
<dbReference type="Pfam" id="PF13742">
    <property type="entry name" value="tRNA_anti_2"/>
    <property type="match status" value="1"/>
</dbReference>
<proteinExistence type="inferred from homology"/>
<dbReference type="InterPro" id="IPR003753">
    <property type="entry name" value="Exonuc_VII_L"/>
</dbReference>
<dbReference type="OrthoDB" id="9802795at2"/>
<keyword evidence="2 5" id="KW-0540">Nuclease</keyword>
<keyword evidence="1 5" id="KW-0963">Cytoplasm</keyword>
<dbReference type="KEGG" id="kon:CONE_0513"/>
<dbReference type="RefSeq" id="WP_015396976.1">
    <property type="nucleotide sequence ID" value="NC_020299.1"/>
</dbReference>
<evidence type="ECO:0000313" key="9">
    <source>
        <dbReference type="EMBL" id="AGF48289.1"/>
    </source>
</evidence>
<dbReference type="GO" id="GO:0005737">
    <property type="term" value="C:cytoplasm"/>
    <property type="evidence" value="ECO:0007669"/>
    <property type="project" value="UniProtKB-SubCell"/>
</dbReference>
<comment type="function">
    <text evidence="5">Bidirectionally degrades single-stranded DNA into large acid-insoluble oligonucleotides, which are then degraded further into small acid-soluble oligonucleotides.</text>
</comment>
<evidence type="ECO:0000256" key="4">
    <source>
        <dbReference type="ARBA" id="ARBA00022839"/>
    </source>
</evidence>
<sequence>MENYSNNDISDVYTVSELNRKVSLLIEKEISFIWVKGEISNFIIANSGHWYFTLKDSKSSVRVVMFKGRTNSIKQIPKDGDEVEVYSNASLYLPKGDYQLQSLLVRRSGIGGLYEKFLALKNKLYEDGVFNQANRTPKTIPLSVGIITSLRSAALRDVISSLKRRAPYIKIIIYNTPVQGVDAANKILEQIIIANNRLEVDTLLLVRGGGNLEDLCCFNDESLARAISNSSIPIISGIGHETDFTIADFASDLRATTPTAAAELSCPNILDLIDKIQFFWKHINRSQRHILDNYFQFLDNTSKKFLSHLINIRNNLERINISKKLLISCIKNKLASNKSRFSLISNSLHFHTPNISIRLRRFLLLVDRLKRIYIENLVTKKTLLQARIASLSALNPENILSRGYSVVRDDDGNVVKNYDHVSDRQKLKIQVSDGFIEAIVYGSKIK</sequence>
<feature type="domain" description="OB-fold nucleic acid binding" evidence="8">
    <location>
        <begin position="13"/>
        <end position="101"/>
    </location>
</feature>
<feature type="domain" description="Exonuclease VII large subunit C-terminal" evidence="7">
    <location>
        <begin position="134"/>
        <end position="438"/>
    </location>
</feature>
<evidence type="ECO:0000259" key="7">
    <source>
        <dbReference type="Pfam" id="PF02601"/>
    </source>
</evidence>
<protein>
    <recommendedName>
        <fullName evidence="5">Exodeoxyribonuclease 7 large subunit</fullName>
        <ecNumber evidence="5">3.1.11.6</ecNumber>
    </recommendedName>
    <alternativeName>
        <fullName evidence="5">Exodeoxyribonuclease VII large subunit</fullName>
        <shortName evidence="5">Exonuclease VII large subunit</shortName>
    </alternativeName>
</protein>